<feature type="region of interest" description="Disordered" evidence="6">
    <location>
        <begin position="213"/>
        <end position="250"/>
    </location>
</feature>
<dbReference type="OrthoDB" id="341924at2759"/>
<evidence type="ECO:0000256" key="5">
    <source>
        <dbReference type="ARBA" id="ARBA00023242"/>
    </source>
</evidence>
<gene>
    <name evidence="7" type="ORF">HERILL_LOCUS16107</name>
</gene>
<evidence type="ECO:0000256" key="3">
    <source>
        <dbReference type="ARBA" id="ARBA00023015"/>
    </source>
</evidence>
<dbReference type="SUPFAM" id="SSF47113">
    <property type="entry name" value="Histone-fold"/>
    <property type="match status" value="1"/>
</dbReference>
<dbReference type="GO" id="GO:0051123">
    <property type="term" value="P:RNA polymerase II preinitiation complex assembly"/>
    <property type="evidence" value="ECO:0007669"/>
    <property type="project" value="TreeGrafter"/>
</dbReference>
<dbReference type="InterPro" id="IPR003162">
    <property type="entry name" value="TFIID-31"/>
</dbReference>
<dbReference type="PANTHER" id="PTHR48068:SF4">
    <property type="entry name" value="TATA-BOX BINDING PROTEIN ASSOCIATED FACTOR 9"/>
    <property type="match status" value="1"/>
</dbReference>
<dbReference type="OMA" id="ACNYKLR"/>
<dbReference type="InParanoid" id="A0A7R8Z2Q7"/>
<evidence type="ECO:0000313" key="8">
    <source>
        <dbReference type="Proteomes" id="UP000594454"/>
    </source>
</evidence>
<dbReference type="EMBL" id="LR899014">
    <property type="protein sequence ID" value="CAD7093846.1"/>
    <property type="molecule type" value="Genomic_DNA"/>
</dbReference>
<dbReference type="Pfam" id="PF02291">
    <property type="entry name" value="TFIID-31kDa"/>
    <property type="match status" value="1"/>
</dbReference>
<comment type="subcellular location">
    <subcellularLocation>
        <location evidence="1">Nucleus</location>
    </subcellularLocation>
</comment>
<dbReference type="GO" id="GO:0003713">
    <property type="term" value="F:transcription coactivator activity"/>
    <property type="evidence" value="ECO:0007669"/>
    <property type="project" value="TreeGrafter"/>
</dbReference>
<evidence type="ECO:0008006" key="9">
    <source>
        <dbReference type="Google" id="ProtNLM"/>
    </source>
</evidence>
<evidence type="ECO:0000256" key="1">
    <source>
        <dbReference type="ARBA" id="ARBA00004123"/>
    </source>
</evidence>
<dbReference type="Gene3D" id="1.10.20.10">
    <property type="entry name" value="Histone, subunit A"/>
    <property type="match status" value="1"/>
</dbReference>
<comment type="similarity">
    <text evidence="2">Belongs to the TAF9 family.</text>
</comment>
<dbReference type="AlphaFoldDB" id="A0A7R8Z2Q7"/>
<keyword evidence="4" id="KW-0804">Transcription</keyword>
<organism evidence="7 8">
    <name type="scientific">Hermetia illucens</name>
    <name type="common">Black soldier fly</name>
    <dbReference type="NCBI Taxonomy" id="343691"/>
    <lineage>
        <taxon>Eukaryota</taxon>
        <taxon>Metazoa</taxon>
        <taxon>Ecdysozoa</taxon>
        <taxon>Arthropoda</taxon>
        <taxon>Hexapoda</taxon>
        <taxon>Insecta</taxon>
        <taxon>Pterygota</taxon>
        <taxon>Neoptera</taxon>
        <taxon>Endopterygota</taxon>
        <taxon>Diptera</taxon>
        <taxon>Brachycera</taxon>
        <taxon>Stratiomyomorpha</taxon>
        <taxon>Stratiomyidae</taxon>
        <taxon>Hermetiinae</taxon>
        <taxon>Hermetia</taxon>
    </lineage>
</organism>
<sequence>MSTRDTMDVGLDREKTEKSKINSQIKHVPKDAQVIMSILKESGINEYEPRVINQLLEFTYRYVTCILDDAKVFANHARKKVIDLEDVKLASEVVLDKAFTTPPPRHVLAKLADVRNSMPLPPIKPHCGLRLPPDRYCLSACNYKLRAASQPKKMMKSALESRSTLKTQIKSQQAQHAKRQLMAQAKPSLVTIPKPVFKFSSTKTVTTANTKATVAAGSSGEAKMEVDDDNTLNGGSKKREREDDEFEIVR</sequence>
<keyword evidence="5" id="KW-0539">Nucleus</keyword>
<dbReference type="GO" id="GO:0000124">
    <property type="term" value="C:SAGA complex"/>
    <property type="evidence" value="ECO:0007669"/>
    <property type="project" value="TreeGrafter"/>
</dbReference>
<protein>
    <recommendedName>
        <fullName evidence="9">Transcription initiation factor TFIID subunit 9</fullName>
    </recommendedName>
</protein>
<dbReference type="GO" id="GO:0016251">
    <property type="term" value="F:RNA polymerase II general transcription initiation factor activity"/>
    <property type="evidence" value="ECO:0007669"/>
    <property type="project" value="TreeGrafter"/>
</dbReference>
<evidence type="ECO:0000256" key="6">
    <source>
        <dbReference type="SAM" id="MobiDB-lite"/>
    </source>
</evidence>
<dbReference type="InterPro" id="IPR009072">
    <property type="entry name" value="Histone-fold"/>
</dbReference>
<evidence type="ECO:0000256" key="4">
    <source>
        <dbReference type="ARBA" id="ARBA00023163"/>
    </source>
</evidence>
<feature type="compositionally biased region" description="Basic and acidic residues" evidence="6">
    <location>
        <begin position="237"/>
        <end position="250"/>
    </location>
</feature>
<feature type="compositionally biased region" description="Basic and acidic residues" evidence="6">
    <location>
        <begin position="1"/>
        <end position="20"/>
    </location>
</feature>
<dbReference type="InterPro" id="IPR051431">
    <property type="entry name" value="TFIID_subunit_9"/>
</dbReference>
<proteinExistence type="inferred from homology"/>
<dbReference type="GO" id="GO:0046982">
    <property type="term" value="F:protein heterodimerization activity"/>
    <property type="evidence" value="ECO:0007669"/>
    <property type="project" value="InterPro"/>
</dbReference>
<keyword evidence="8" id="KW-1185">Reference proteome</keyword>
<dbReference type="GO" id="GO:0005669">
    <property type="term" value="C:transcription factor TFIID complex"/>
    <property type="evidence" value="ECO:0007669"/>
    <property type="project" value="TreeGrafter"/>
</dbReference>
<evidence type="ECO:0000256" key="2">
    <source>
        <dbReference type="ARBA" id="ARBA00007646"/>
    </source>
</evidence>
<reference evidence="7 8" key="1">
    <citation type="submission" date="2020-11" db="EMBL/GenBank/DDBJ databases">
        <authorList>
            <person name="Wallbank WR R."/>
            <person name="Pardo Diaz C."/>
            <person name="Kozak K."/>
            <person name="Martin S."/>
            <person name="Jiggins C."/>
            <person name="Moest M."/>
            <person name="Warren A I."/>
            <person name="Generalovic N T."/>
            <person name="Byers J.R.P. K."/>
            <person name="Montejo-Kovacevich G."/>
            <person name="Yen C E."/>
        </authorList>
    </citation>
    <scope>NUCLEOTIDE SEQUENCE [LARGE SCALE GENOMIC DNA]</scope>
</reference>
<dbReference type="FunFam" id="1.10.20.10:FF:000018">
    <property type="entry name" value="Transcription initiation factor TFIID subunit 9"/>
    <property type="match status" value="1"/>
</dbReference>
<name>A0A7R8Z2Q7_HERIL</name>
<accession>A0A7R8Z2Q7</accession>
<dbReference type="CDD" id="cd07979">
    <property type="entry name" value="HFD_TAF9"/>
    <property type="match status" value="1"/>
</dbReference>
<dbReference type="Proteomes" id="UP000594454">
    <property type="component" value="Chromosome 6"/>
</dbReference>
<evidence type="ECO:0000313" key="7">
    <source>
        <dbReference type="EMBL" id="CAD7093846.1"/>
    </source>
</evidence>
<dbReference type="FunCoup" id="A0A7R8Z2Q7">
    <property type="interactions" value="1328"/>
</dbReference>
<keyword evidence="3" id="KW-0805">Transcription regulation</keyword>
<feature type="region of interest" description="Disordered" evidence="6">
    <location>
        <begin position="1"/>
        <end position="21"/>
    </location>
</feature>
<dbReference type="PANTHER" id="PTHR48068">
    <property type="entry name" value="TAF9 RNA POLYMERASE II, TATA BOX-BINDING PROTEIN (TBP)-ASSOCIATED FACTOR"/>
    <property type="match status" value="1"/>
</dbReference>